<reference evidence="3" key="1">
    <citation type="submission" date="2018-06" db="EMBL/GenBank/DDBJ databases">
        <authorList>
            <person name="Guldener U."/>
        </authorList>
    </citation>
    <scope>NUCLEOTIDE SEQUENCE [LARGE SCALE GENOMIC DNA]</scope>
    <source>
        <strain evidence="3">UTAD17</strain>
    </source>
</reference>
<dbReference type="PANTHER" id="PTHR46689:SF1">
    <property type="entry name" value="PHOD-LIKE PHOSPHATASE DOMAIN-CONTAINING PROTEIN"/>
    <property type="match status" value="1"/>
</dbReference>
<dbReference type="InterPro" id="IPR043904">
    <property type="entry name" value="PhoD_2-like"/>
</dbReference>
<dbReference type="InterPro" id="IPR018946">
    <property type="entry name" value="PhoD-like_MPP"/>
</dbReference>
<evidence type="ECO:0000259" key="1">
    <source>
        <dbReference type="Pfam" id="PF19050"/>
    </source>
</evidence>
<feature type="domain" description="PhoD-like phosphatase" evidence="1">
    <location>
        <begin position="478"/>
        <end position="653"/>
    </location>
</feature>
<dbReference type="GO" id="GO:0016020">
    <property type="term" value="C:membrane"/>
    <property type="evidence" value="ECO:0007669"/>
    <property type="project" value="TreeGrafter"/>
</dbReference>
<protein>
    <recommendedName>
        <fullName evidence="1">PhoD-like phosphatase domain-containing protein</fullName>
    </recommendedName>
</protein>
<accession>A0A376B3E9</accession>
<gene>
    <name evidence="2" type="ORF">SCODWIG_00979</name>
</gene>
<dbReference type="VEuPathDB" id="FungiDB:SCODWIG_00979"/>
<sequence length="690" mass="80514">MTQDKSHNQYHNINGTIFDNWNYTRYKKTCNPSKDYDSPLSENFFLETVSANNGIVCGPILRLISITTNKDNESIYKGSILLICNGNNQQPKPIKFFIQKDNSSLTTFIPKKVVCFHKDFLYKDSDPNFCLNFYRYEFEITLNEQNEQLITYSIDDNHLPHYRFYIPSAKQNCNTISYSCNGFSLNTDTSSFNGSLWYDVLRRHSSNHYHVMLGGGDQLYSDRVKIECPKFLEWLHYKNDEHFIKQKYPENAKSSKIKHDIHHHKLLFQNFEYDTEFSKQIRQFYLKNYLEWFGYGYWKGTMGKTLITQLPIAFATIPSINIYDDHDIIDGFGSYPDKTMNNEVFKNLGKVAYEYYMLFQQQVSSPFSSDEQDVYGYFKEPSWVLGSEQGCKFIGERSHSIFTKLGPDLALLGLDCRTERSLKEILSKKTYDTVFARLQKEYNSSRYKHLYLMLGVPIMYPRFVWLENIFDSKLLTPIKWASRKGWMFHGLVNEFNGDIELLDDLNDHWCSFHHKAERNYLMARLQDFAAKNCVRITILSGDVHLTCVGQFEPSTKAVAGHKSSEDPRLMYNIISSAITNTPPPDAMVKLLTHRSKSKHKFSNDTDEKMCDVFKSNRSSNGSLSEKFINQRNWCDLVYNSETDYVQSKIYVEKDRTSIDSETKSFKLDISPCTEHNVKLDHGGMRHVGQF</sequence>
<dbReference type="CDD" id="cd07389">
    <property type="entry name" value="MPP_PhoD"/>
    <property type="match status" value="1"/>
</dbReference>
<dbReference type="Gene3D" id="3.60.21.70">
    <property type="entry name" value="PhoD-like phosphatase"/>
    <property type="match status" value="1"/>
</dbReference>
<name>A0A376B3E9_9ASCO</name>
<dbReference type="PANTHER" id="PTHR46689">
    <property type="entry name" value="MEMBRANE PROTEIN, PUTATIVE-RELATED"/>
    <property type="match status" value="1"/>
</dbReference>
<evidence type="ECO:0000313" key="3">
    <source>
        <dbReference type="Proteomes" id="UP000262825"/>
    </source>
</evidence>
<dbReference type="EMBL" id="UFAJ01000108">
    <property type="protein sequence ID" value="SSD59218.1"/>
    <property type="molecule type" value="Genomic_DNA"/>
</dbReference>
<dbReference type="Proteomes" id="UP000262825">
    <property type="component" value="Unassembled WGS sequence"/>
</dbReference>
<keyword evidence="3" id="KW-1185">Reference proteome</keyword>
<dbReference type="InterPro" id="IPR038607">
    <property type="entry name" value="PhoD-like_sf"/>
</dbReference>
<feature type="domain" description="PhoD-like phosphatase" evidence="1">
    <location>
        <begin position="311"/>
        <end position="470"/>
    </location>
</feature>
<feature type="domain" description="PhoD-like phosphatase" evidence="1">
    <location>
        <begin position="142"/>
        <end position="274"/>
    </location>
</feature>
<dbReference type="Pfam" id="PF19050">
    <property type="entry name" value="PhoD_2"/>
    <property type="match status" value="3"/>
</dbReference>
<proteinExistence type="predicted"/>
<organism evidence="2 3">
    <name type="scientific">Saccharomycodes ludwigii</name>
    <dbReference type="NCBI Taxonomy" id="36035"/>
    <lineage>
        <taxon>Eukaryota</taxon>
        <taxon>Fungi</taxon>
        <taxon>Dikarya</taxon>
        <taxon>Ascomycota</taxon>
        <taxon>Saccharomycotina</taxon>
        <taxon>Saccharomycetes</taxon>
        <taxon>Saccharomycodales</taxon>
        <taxon>Saccharomycodaceae</taxon>
        <taxon>Saccharomycodes</taxon>
    </lineage>
</organism>
<evidence type="ECO:0000313" key="2">
    <source>
        <dbReference type="EMBL" id="SSD59218.1"/>
    </source>
</evidence>
<dbReference type="AlphaFoldDB" id="A0A376B3E9"/>